<dbReference type="AlphaFoldDB" id="A0A0P0CB93"/>
<name>A0A0P0CB93_9BACT</name>
<dbReference type="PATRIC" id="fig|512763.3.peg.4481"/>
<gene>
    <name evidence="1" type="ORF">DC20_20410</name>
</gene>
<protein>
    <submittedName>
        <fullName evidence="1">Uncharacterized protein</fullName>
    </submittedName>
</protein>
<sequence length="120" mass="13686">MTGSCATLATCWVGELRFVWVADPRCITQDRSLQDFIGFFEAFLQQQLGSAKKPMELLFSPEHCDTATRKPIEAIEMATIKLRCTSLCNAFIRRAILCFRSKRQHLSRVALEIKLYLANV</sequence>
<reference evidence="1 2" key="1">
    <citation type="submission" date="2015-08" db="EMBL/GenBank/DDBJ databases">
        <title>Complete genome sequence of Rufibacter tibetensis strain 1351t, a radiation-resistant bacterium from tibet plateau.</title>
        <authorList>
            <person name="Dai J."/>
        </authorList>
    </citation>
    <scope>NUCLEOTIDE SEQUENCE [LARGE SCALE GENOMIC DNA]</scope>
    <source>
        <strain evidence="1 2">1351</strain>
    </source>
</reference>
<dbReference type="Proteomes" id="UP000061382">
    <property type="component" value="Chromosome"/>
</dbReference>
<evidence type="ECO:0000313" key="2">
    <source>
        <dbReference type="Proteomes" id="UP000061382"/>
    </source>
</evidence>
<keyword evidence="2" id="KW-1185">Reference proteome</keyword>
<organism evidence="1 2">
    <name type="scientific">Rufibacter tibetensis</name>
    <dbReference type="NCBI Taxonomy" id="512763"/>
    <lineage>
        <taxon>Bacteria</taxon>
        <taxon>Pseudomonadati</taxon>
        <taxon>Bacteroidota</taxon>
        <taxon>Cytophagia</taxon>
        <taxon>Cytophagales</taxon>
        <taxon>Hymenobacteraceae</taxon>
        <taxon>Rufibacter</taxon>
    </lineage>
</organism>
<dbReference type="KEGG" id="rti:DC20_20410"/>
<dbReference type="EMBL" id="CP012643">
    <property type="protein sequence ID" value="ALJ00920.1"/>
    <property type="molecule type" value="Genomic_DNA"/>
</dbReference>
<dbReference type="STRING" id="512763.DC20_20410"/>
<proteinExistence type="predicted"/>
<evidence type="ECO:0000313" key="1">
    <source>
        <dbReference type="EMBL" id="ALJ00920.1"/>
    </source>
</evidence>
<accession>A0A0P0CB93</accession>